<protein>
    <submittedName>
        <fullName evidence="2">Uncharacterized protein</fullName>
    </submittedName>
</protein>
<organism evidence="2 3">
    <name type="scientific">Brevundimonas viscosa</name>
    <dbReference type="NCBI Taxonomy" id="871741"/>
    <lineage>
        <taxon>Bacteria</taxon>
        <taxon>Pseudomonadati</taxon>
        <taxon>Pseudomonadota</taxon>
        <taxon>Alphaproteobacteria</taxon>
        <taxon>Caulobacterales</taxon>
        <taxon>Caulobacteraceae</taxon>
        <taxon>Brevundimonas</taxon>
    </lineage>
</organism>
<sequence length="73" mass="8256">MRLKATFTIELEASDFVEAASHQRALEQGLLSLREAFPHAKLQIVTGRERRPGRTTSRPINPNITGRLHAYTE</sequence>
<evidence type="ECO:0000313" key="3">
    <source>
        <dbReference type="Proteomes" id="UP000198788"/>
    </source>
</evidence>
<dbReference type="OrthoDB" id="7211023at2"/>
<dbReference type="STRING" id="871741.SAMN05192570_0230"/>
<keyword evidence="3" id="KW-1185">Reference proteome</keyword>
<gene>
    <name evidence="2" type="ORF">SAMN05192570_0230</name>
</gene>
<dbReference type="Proteomes" id="UP000198788">
    <property type="component" value="Unassembled WGS sequence"/>
</dbReference>
<name>A0A1I6TPG5_9CAUL</name>
<accession>A0A1I6TPG5</accession>
<evidence type="ECO:0000313" key="2">
    <source>
        <dbReference type="EMBL" id="SFS91075.1"/>
    </source>
</evidence>
<evidence type="ECO:0000256" key="1">
    <source>
        <dbReference type="SAM" id="MobiDB-lite"/>
    </source>
</evidence>
<feature type="compositionally biased region" description="Polar residues" evidence="1">
    <location>
        <begin position="54"/>
        <end position="64"/>
    </location>
</feature>
<proteinExistence type="predicted"/>
<dbReference type="RefSeq" id="WP_092313754.1">
    <property type="nucleotide sequence ID" value="NZ_FOZV01000014.1"/>
</dbReference>
<feature type="region of interest" description="Disordered" evidence="1">
    <location>
        <begin position="49"/>
        <end position="73"/>
    </location>
</feature>
<dbReference type="AlphaFoldDB" id="A0A1I6TPG5"/>
<dbReference type="EMBL" id="FOZV01000014">
    <property type="protein sequence ID" value="SFS91075.1"/>
    <property type="molecule type" value="Genomic_DNA"/>
</dbReference>
<reference evidence="3" key="1">
    <citation type="submission" date="2016-10" db="EMBL/GenBank/DDBJ databases">
        <authorList>
            <person name="Varghese N."/>
            <person name="Submissions S."/>
        </authorList>
    </citation>
    <scope>NUCLEOTIDE SEQUENCE [LARGE SCALE GENOMIC DNA]</scope>
    <source>
        <strain evidence="3">CGMCC 1.10683</strain>
    </source>
</reference>